<reference evidence="2" key="1">
    <citation type="submission" date="2024-09" db="EMBL/GenBank/DDBJ databases">
        <authorList>
            <person name="Sun Q."/>
        </authorList>
    </citation>
    <scope>NUCLEOTIDE SEQUENCE [LARGE SCALE GENOMIC DNA]</scope>
    <source>
        <strain evidence="2">JCM 31273</strain>
    </source>
</reference>
<comment type="caution">
    <text evidence="2">The sequence shown here is derived from an EMBL/GenBank/DDBJ whole genome shotgun (WGS) entry which is preliminary data.</text>
</comment>
<dbReference type="SUPFAM" id="SSF51182">
    <property type="entry name" value="RmlC-like cupins"/>
    <property type="match status" value="1"/>
</dbReference>
<dbReference type="InterPro" id="IPR011051">
    <property type="entry name" value="RmlC_Cupin_sf"/>
</dbReference>
<evidence type="ECO:0000259" key="1">
    <source>
        <dbReference type="Pfam" id="PF07883"/>
    </source>
</evidence>
<keyword evidence="3" id="KW-1185">Reference proteome</keyword>
<dbReference type="CDD" id="cd02208">
    <property type="entry name" value="cupin_RmlC-like"/>
    <property type="match status" value="1"/>
</dbReference>
<dbReference type="AlphaFoldDB" id="A0ABD5MLG8"/>
<name>A0ABD5MLG8_9EURY</name>
<dbReference type="RefSeq" id="WP_222921397.1">
    <property type="nucleotide sequence ID" value="NZ_CP082286.1"/>
</dbReference>
<dbReference type="Pfam" id="PF07883">
    <property type="entry name" value="Cupin_2"/>
    <property type="match status" value="1"/>
</dbReference>
<proteinExistence type="predicted"/>
<dbReference type="InterPro" id="IPR013096">
    <property type="entry name" value="Cupin_2"/>
</dbReference>
<accession>A0ABD5MLG8</accession>
<gene>
    <name evidence="2" type="ORF">ACFFOL_04125</name>
</gene>
<sequence>MQRLSVDAVETVPHLMGANSNRRPISRAVEGMDFAMVFFELQPGEAFSGAPHKHLNQEELFYVSEGTATWTLKEGPGTEAETVTIGPNELIHFHEDDIYQQGTNDSDDVVRAISIGSPGARHEWEQALGLVDCPECGAETVHTFRPTDDAEDRRMPAPEHMLIECRDCGNQL</sequence>
<dbReference type="Gene3D" id="2.60.120.10">
    <property type="entry name" value="Jelly Rolls"/>
    <property type="match status" value="1"/>
</dbReference>
<feature type="domain" description="Cupin type-2" evidence="1">
    <location>
        <begin position="38"/>
        <end position="115"/>
    </location>
</feature>
<dbReference type="GeneID" id="67211521"/>
<dbReference type="Proteomes" id="UP001589595">
    <property type="component" value="Unassembled WGS sequence"/>
</dbReference>
<dbReference type="EMBL" id="JBHMAJ010000002">
    <property type="protein sequence ID" value="MFB9823375.1"/>
    <property type="molecule type" value="Genomic_DNA"/>
</dbReference>
<organism evidence="2 3">
    <name type="scientific">Halobaculum roseum</name>
    <dbReference type="NCBI Taxonomy" id="2175149"/>
    <lineage>
        <taxon>Archaea</taxon>
        <taxon>Methanobacteriati</taxon>
        <taxon>Methanobacteriota</taxon>
        <taxon>Stenosarchaea group</taxon>
        <taxon>Halobacteria</taxon>
        <taxon>Halobacteriales</taxon>
        <taxon>Haloferacaceae</taxon>
        <taxon>Halobaculum</taxon>
    </lineage>
</organism>
<evidence type="ECO:0000313" key="3">
    <source>
        <dbReference type="Proteomes" id="UP001589595"/>
    </source>
</evidence>
<protein>
    <submittedName>
        <fullName evidence="2">Cupin domain-containing protein</fullName>
    </submittedName>
</protein>
<dbReference type="InterPro" id="IPR014710">
    <property type="entry name" value="RmlC-like_jellyroll"/>
</dbReference>
<evidence type="ECO:0000313" key="2">
    <source>
        <dbReference type="EMBL" id="MFB9823375.1"/>
    </source>
</evidence>